<dbReference type="EMBL" id="AJWZ01009720">
    <property type="protein sequence ID" value="EKC50483.1"/>
    <property type="molecule type" value="Genomic_DNA"/>
</dbReference>
<evidence type="ECO:0000256" key="1">
    <source>
        <dbReference type="ARBA" id="ARBA00001933"/>
    </source>
</evidence>
<feature type="non-terminal residue" evidence="6">
    <location>
        <position position="1"/>
    </location>
</feature>
<dbReference type="PANTHER" id="PTHR43488:SF2">
    <property type="entry name" value="GLUTAMATE-PYRUVATE AMINOTRANSFERASE ALAA"/>
    <property type="match status" value="1"/>
</dbReference>
<dbReference type="InterPro" id="IPR015424">
    <property type="entry name" value="PyrdxlP-dep_Trfase"/>
</dbReference>
<dbReference type="GO" id="GO:0030170">
    <property type="term" value="F:pyridoxal phosphate binding"/>
    <property type="evidence" value="ECO:0007669"/>
    <property type="project" value="InterPro"/>
</dbReference>
<gene>
    <name evidence="6" type="ORF">OBE_14111</name>
</gene>
<organism evidence="6">
    <name type="scientific">human gut metagenome</name>
    <dbReference type="NCBI Taxonomy" id="408170"/>
    <lineage>
        <taxon>unclassified sequences</taxon>
        <taxon>metagenomes</taxon>
        <taxon>organismal metagenomes</taxon>
    </lineage>
</organism>
<feature type="domain" description="Aminotransferase class I/classII large" evidence="5">
    <location>
        <begin position="1"/>
        <end position="150"/>
    </location>
</feature>
<protein>
    <submittedName>
        <fullName evidence="6">Aminotransferase AlaT</fullName>
    </submittedName>
</protein>
<dbReference type="InterPro" id="IPR015422">
    <property type="entry name" value="PyrdxlP-dep_Trfase_small"/>
</dbReference>
<keyword evidence="2 6" id="KW-0032">Aminotransferase</keyword>
<dbReference type="SUPFAM" id="SSF53383">
    <property type="entry name" value="PLP-dependent transferases"/>
    <property type="match status" value="1"/>
</dbReference>
<dbReference type="GO" id="GO:0008483">
    <property type="term" value="F:transaminase activity"/>
    <property type="evidence" value="ECO:0007669"/>
    <property type="project" value="UniProtKB-KW"/>
</dbReference>
<dbReference type="InterPro" id="IPR015421">
    <property type="entry name" value="PyrdxlP-dep_Trfase_major"/>
</dbReference>
<dbReference type="Gene3D" id="3.90.1150.10">
    <property type="entry name" value="Aspartate Aminotransferase, domain 1"/>
    <property type="match status" value="1"/>
</dbReference>
<comment type="caution">
    <text evidence="6">The sequence shown here is derived from an EMBL/GenBank/DDBJ whole genome shotgun (WGS) entry which is preliminary data.</text>
</comment>
<evidence type="ECO:0000313" key="6">
    <source>
        <dbReference type="EMBL" id="EKC50483.1"/>
    </source>
</evidence>
<dbReference type="Pfam" id="PF00155">
    <property type="entry name" value="Aminotran_1_2"/>
    <property type="match status" value="1"/>
</dbReference>
<dbReference type="Gene3D" id="3.40.640.10">
    <property type="entry name" value="Type I PLP-dependent aspartate aminotransferase-like (Major domain)"/>
    <property type="match status" value="1"/>
</dbReference>
<proteinExistence type="predicted"/>
<dbReference type="PANTHER" id="PTHR43488">
    <property type="entry name" value="GLUTAMATE-PYRUVATE AMINOTRANSFERASE ALAA"/>
    <property type="match status" value="1"/>
</dbReference>
<name>K1RYS5_9ZZZZ</name>
<evidence type="ECO:0000256" key="3">
    <source>
        <dbReference type="ARBA" id="ARBA00022679"/>
    </source>
</evidence>
<keyword evidence="3 6" id="KW-0808">Transferase</keyword>
<keyword evidence="4" id="KW-0663">Pyridoxal phosphate</keyword>
<dbReference type="InterPro" id="IPR004839">
    <property type="entry name" value="Aminotransferase_I/II_large"/>
</dbReference>
<comment type="cofactor">
    <cofactor evidence="1">
        <name>pyridoxal 5'-phosphate</name>
        <dbReference type="ChEBI" id="CHEBI:597326"/>
    </cofactor>
</comment>
<evidence type="ECO:0000256" key="4">
    <source>
        <dbReference type="ARBA" id="ARBA00022898"/>
    </source>
</evidence>
<reference evidence="6" key="1">
    <citation type="journal article" date="2013" name="Environ. Microbiol.">
        <title>Microbiota from the distal guts of lean and obese adolescents exhibit partial functional redundancy besides clear differences in community structure.</title>
        <authorList>
            <person name="Ferrer M."/>
            <person name="Ruiz A."/>
            <person name="Lanza F."/>
            <person name="Haange S.B."/>
            <person name="Oberbach A."/>
            <person name="Till H."/>
            <person name="Bargiela R."/>
            <person name="Campoy C."/>
            <person name="Segura M.T."/>
            <person name="Richter M."/>
            <person name="von Bergen M."/>
            <person name="Seifert J."/>
            <person name="Suarez A."/>
        </authorList>
    </citation>
    <scope>NUCLEOTIDE SEQUENCE</scope>
</reference>
<evidence type="ECO:0000259" key="5">
    <source>
        <dbReference type="Pfam" id="PF00155"/>
    </source>
</evidence>
<accession>K1RYS5</accession>
<sequence length="155" mass="17379">DEIYDRLVMDGLEHVSIASLAPDLFCVTFSGLSKSHMIAGFRIGWMILSGNKAIAKDYIEGLKMLSNMRLCSNVPAQSVVQTALGGHQSVNDYIVPGGRIYEQREYVYKAFCDIPGITAVKPKAAFYMFPKIDTKKFNITNDEKFALDLLRDKNF</sequence>
<dbReference type="AlphaFoldDB" id="K1RYS5"/>
<dbReference type="InterPro" id="IPR051926">
    <property type="entry name" value="Ala_Aminotransferase"/>
</dbReference>
<evidence type="ECO:0000256" key="2">
    <source>
        <dbReference type="ARBA" id="ARBA00022576"/>
    </source>
</evidence>
<dbReference type="CDD" id="cd00609">
    <property type="entry name" value="AAT_like"/>
    <property type="match status" value="1"/>
</dbReference>